<protein>
    <recommendedName>
        <fullName evidence="3 5">Acylphosphatase</fullName>
        <ecNumber evidence="2 5">3.6.1.7</ecNumber>
    </recommendedName>
</protein>
<dbReference type="PRINTS" id="PR00112">
    <property type="entry name" value="ACYLPHPHTASE"/>
</dbReference>
<evidence type="ECO:0000313" key="9">
    <source>
        <dbReference type="EMBL" id="MCC0094904.1"/>
    </source>
</evidence>
<evidence type="ECO:0000256" key="1">
    <source>
        <dbReference type="ARBA" id="ARBA00005614"/>
    </source>
</evidence>
<evidence type="ECO:0000259" key="8">
    <source>
        <dbReference type="PROSITE" id="PS51160"/>
    </source>
</evidence>
<dbReference type="PROSITE" id="PS00150">
    <property type="entry name" value="ACYLPHOSPHATASE_1"/>
    <property type="match status" value="1"/>
</dbReference>
<dbReference type="SUPFAM" id="SSF54975">
    <property type="entry name" value="Acylphosphatase/BLUF domain-like"/>
    <property type="match status" value="1"/>
</dbReference>
<comment type="similarity">
    <text evidence="1 7">Belongs to the acylphosphatase family.</text>
</comment>
<feature type="active site" evidence="5">
    <location>
        <position position="20"/>
    </location>
</feature>
<evidence type="ECO:0000256" key="2">
    <source>
        <dbReference type="ARBA" id="ARBA00012150"/>
    </source>
</evidence>
<keyword evidence="5 6" id="KW-0378">Hydrolase</keyword>
<dbReference type="Pfam" id="PF00708">
    <property type="entry name" value="Acylphosphatase"/>
    <property type="match status" value="1"/>
</dbReference>
<comment type="caution">
    <text evidence="9">The sequence shown here is derived from an EMBL/GenBank/DDBJ whole genome shotgun (WGS) entry which is preliminary data.</text>
</comment>
<name>A0ABS8E3N6_9ACTN</name>
<dbReference type="PROSITE" id="PS51160">
    <property type="entry name" value="ACYLPHOSPHATASE_3"/>
    <property type="match status" value="1"/>
</dbReference>
<evidence type="ECO:0000256" key="5">
    <source>
        <dbReference type="PROSITE-ProRule" id="PRU00520"/>
    </source>
</evidence>
<dbReference type="PROSITE" id="PS00151">
    <property type="entry name" value="ACYLPHOSPHATASE_2"/>
    <property type="match status" value="1"/>
</dbReference>
<dbReference type="InterPro" id="IPR020456">
    <property type="entry name" value="Acylphosphatase"/>
</dbReference>
<sequence>MERVRSRVIVHGGVQGVFFRDTCRRTALDYGVAGWVRNLPDGTVEAAFEGPAEAVARLITWTRQGPPTATVTRVEVHEEPLEALTTFEIID</sequence>
<proteinExistence type="inferred from homology"/>
<dbReference type="RefSeq" id="WP_229335526.1">
    <property type="nucleotide sequence ID" value="NZ_JAINUL010000001.1"/>
</dbReference>
<gene>
    <name evidence="9" type="ORF">K7B10_08945</name>
</gene>
<evidence type="ECO:0000256" key="6">
    <source>
        <dbReference type="RuleBase" id="RU000553"/>
    </source>
</evidence>
<organism evidence="9 10">
    <name type="scientific">Streptomyces flavotricini</name>
    <dbReference type="NCBI Taxonomy" id="66888"/>
    <lineage>
        <taxon>Bacteria</taxon>
        <taxon>Bacillati</taxon>
        <taxon>Actinomycetota</taxon>
        <taxon>Actinomycetes</taxon>
        <taxon>Kitasatosporales</taxon>
        <taxon>Streptomycetaceae</taxon>
        <taxon>Streptomyces</taxon>
    </lineage>
</organism>
<evidence type="ECO:0000256" key="3">
    <source>
        <dbReference type="ARBA" id="ARBA00015991"/>
    </source>
</evidence>
<comment type="catalytic activity">
    <reaction evidence="4 5 6">
        <text>an acyl phosphate + H2O = a carboxylate + phosphate + H(+)</text>
        <dbReference type="Rhea" id="RHEA:14965"/>
        <dbReference type="ChEBI" id="CHEBI:15377"/>
        <dbReference type="ChEBI" id="CHEBI:15378"/>
        <dbReference type="ChEBI" id="CHEBI:29067"/>
        <dbReference type="ChEBI" id="CHEBI:43474"/>
        <dbReference type="ChEBI" id="CHEBI:59918"/>
        <dbReference type="EC" id="3.6.1.7"/>
    </reaction>
</comment>
<feature type="active site" evidence="5">
    <location>
        <position position="38"/>
    </location>
</feature>
<evidence type="ECO:0000256" key="7">
    <source>
        <dbReference type="RuleBase" id="RU004168"/>
    </source>
</evidence>
<dbReference type="Gene3D" id="3.30.70.100">
    <property type="match status" value="1"/>
</dbReference>
<dbReference type="Proteomes" id="UP001520654">
    <property type="component" value="Unassembled WGS sequence"/>
</dbReference>
<evidence type="ECO:0000256" key="4">
    <source>
        <dbReference type="ARBA" id="ARBA00047645"/>
    </source>
</evidence>
<dbReference type="EMBL" id="JAINUL010000001">
    <property type="protein sequence ID" value="MCC0094904.1"/>
    <property type="molecule type" value="Genomic_DNA"/>
</dbReference>
<reference evidence="9 10" key="1">
    <citation type="submission" date="2021-08" db="EMBL/GenBank/DDBJ databases">
        <title>Genomic Architecture of Streptomyces flavotricini NGL1 and Streptomyces erythrochromogenes HMS4 With Differential Plant Beneficial attributes and laccase production capabilities.</title>
        <authorList>
            <person name="Salwan R."/>
            <person name="Kaur R."/>
            <person name="Sharma V."/>
        </authorList>
    </citation>
    <scope>NUCLEOTIDE SEQUENCE [LARGE SCALE GENOMIC DNA]</scope>
    <source>
        <strain evidence="9 10">NGL1</strain>
    </source>
</reference>
<dbReference type="InterPro" id="IPR001792">
    <property type="entry name" value="Acylphosphatase-like_dom"/>
</dbReference>
<dbReference type="InterPro" id="IPR017968">
    <property type="entry name" value="Acylphosphatase_CS"/>
</dbReference>
<dbReference type="PANTHER" id="PTHR47268">
    <property type="entry name" value="ACYLPHOSPHATASE"/>
    <property type="match status" value="1"/>
</dbReference>
<feature type="domain" description="Acylphosphatase-like" evidence="8">
    <location>
        <begin position="5"/>
        <end position="91"/>
    </location>
</feature>
<accession>A0ABS8E3N6</accession>
<evidence type="ECO:0000313" key="10">
    <source>
        <dbReference type="Proteomes" id="UP001520654"/>
    </source>
</evidence>
<dbReference type="PANTHER" id="PTHR47268:SF4">
    <property type="entry name" value="ACYLPHOSPHATASE"/>
    <property type="match status" value="1"/>
</dbReference>
<dbReference type="InterPro" id="IPR036046">
    <property type="entry name" value="Acylphosphatase-like_dom_sf"/>
</dbReference>
<dbReference type="EC" id="3.6.1.7" evidence="2 5"/>
<keyword evidence="10" id="KW-1185">Reference proteome</keyword>